<proteinExistence type="predicted"/>
<feature type="transmembrane region" description="Helical" evidence="1">
    <location>
        <begin position="110"/>
        <end position="130"/>
    </location>
</feature>
<reference evidence="2 3" key="1">
    <citation type="submission" date="2020-04" db="EMBL/GenBank/DDBJ databases">
        <title>Draft Genome Sequence of Streptomyces morookaense DSM 40503, an 8-azaguanine-producing strain.</title>
        <authorList>
            <person name="Qi J."/>
            <person name="Gao J.-M."/>
        </authorList>
    </citation>
    <scope>NUCLEOTIDE SEQUENCE [LARGE SCALE GENOMIC DNA]</scope>
    <source>
        <strain evidence="2 3">DSM 40503</strain>
    </source>
</reference>
<keyword evidence="1" id="KW-0812">Transmembrane</keyword>
<sequence length="131" mass="14285">MGGAIILLFIFGILLLPAIVFCRSAFQLSRLRRSGMKTEGVCTHHQWGEGSVASIFEYSTPDGKVFTVSSEYWPVKVFEASDTTEIVFDPKKPSRAAIITDLSSELRTSWIGALTMSALLLSLATGILIAK</sequence>
<dbReference type="RefSeq" id="WP_171082719.1">
    <property type="nucleotide sequence ID" value="NZ_BNBU01000012.1"/>
</dbReference>
<keyword evidence="3" id="KW-1185">Reference proteome</keyword>
<evidence type="ECO:0008006" key="4">
    <source>
        <dbReference type="Google" id="ProtNLM"/>
    </source>
</evidence>
<accession>A0A7Y7B5Y5</accession>
<name>A0A7Y7B5Y5_STRMO</name>
<keyword evidence="1" id="KW-1133">Transmembrane helix</keyword>
<gene>
    <name evidence="2" type="ORF">HG542_18140</name>
</gene>
<keyword evidence="1" id="KW-0472">Membrane</keyword>
<evidence type="ECO:0000313" key="2">
    <source>
        <dbReference type="EMBL" id="NVK79572.1"/>
    </source>
</evidence>
<dbReference type="AlphaFoldDB" id="A0A7Y7B5Y5"/>
<evidence type="ECO:0000256" key="1">
    <source>
        <dbReference type="SAM" id="Phobius"/>
    </source>
</evidence>
<dbReference type="EMBL" id="JABBXF010000039">
    <property type="protein sequence ID" value="NVK79572.1"/>
    <property type="molecule type" value="Genomic_DNA"/>
</dbReference>
<dbReference type="Proteomes" id="UP000587462">
    <property type="component" value="Unassembled WGS sequence"/>
</dbReference>
<organism evidence="2 3">
    <name type="scientific">Streptomyces morookaense</name>
    <name type="common">Streptoverticillium morookaense</name>
    <dbReference type="NCBI Taxonomy" id="1970"/>
    <lineage>
        <taxon>Bacteria</taxon>
        <taxon>Bacillati</taxon>
        <taxon>Actinomycetota</taxon>
        <taxon>Actinomycetes</taxon>
        <taxon>Kitasatosporales</taxon>
        <taxon>Streptomycetaceae</taxon>
        <taxon>Streptomyces</taxon>
    </lineage>
</organism>
<protein>
    <recommendedName>
        <fullName evidence="4">DUF3592 domain-containing protein</fullName>
    </recommendedName>
</protein>
<comment type="caution">
    <text evidence="2">The sequence shown here is derived from an EMBL/GenBank/DDBJ whole genome shotgun (WGS) entry which is preliminary data.</text>
</comment>
<evidence type="ECO:0000313" key="3">
    <source>
        <dbReference type="Proteomes" id="UP000587462"/>
    </source>
</evidence>